<comment type="caution">
    <text evidence="1">The sequence shown here is derived from an EMBL/GenBank/DDBJ whole genome shotgun (WGS) entry which is preliminary data.</text>
</comment>
<dbReference type="SUPFAM" id="SSF89064">
    <property type="entry name" value="Replisome organizer (g39p helicase loader/inhibitor protein)"/>
    <property type="match status" value="1"/>
</dbReference>
<accession>A0A498D7Q6</accession>
<proteinExistence type="predicted"/>
<dbReference type="InterPro" id="IPR036173">
    <property type="entry name" value="G39-like_N_sf"/>
</dbReference>
<protein>
    <submittedName>
        <fullName evidence="1">Uncharacterized protein</fullName>
    </submittedName>
</protein>
<dbReference type="Gene3D" id="1.10.8.200">
    <property type="entry name" value="Replisome organizer (g39p helicase loader/inhibitor protein)"/>
    <property type="match status" value="1"/>
</dbReference>
<dbReference type="OrthoDB" id="2625859at2"/>
<keyword evidence="2" id="KW-1185">Reference proteome</keyword>
<gene>
    <name evidence="1" type="ORF">D8M04_11610</name>
</gene>
<organism evidence="1 2">
    <name type="scientific">Oceanobacillus piezotolerans</name>
    <dbReference type="NCBI Taxonomy" id="2448030"/>
    <lineage>
        <taxon>Bacteria</taxon>
        <taxon>Bacillati</taxon>
        <taxon>Bacillota</taxon>
        <taxon>Bacilli</taxon>
        <taxon>Bacillales</taxon>
        <taxon>Bacillaceae</taxon>
        <taxon>Oceanobacillus</taxon>
    </lineage>
</organism>
<name>A0A498D7Q6_9BACI</name>
<dbReference type="EMBL" id="RCHR01000003">
    <property type="protein sequence ID" value="RLL45486.1"/>
    <property type="molecule type" value="Genomic_DNA"/>
</dbReference>
<dbReference type="AlphaFoldDB" id="A0A498D7Q6"/>
<sequence>MTENEGIEVLETIAELYPRFDLNKRKAKVLLPHLMEMEYNGVMEKLFSYVTENPYPPTIAEIAVYPPKPYEGDEEIRRWEEEAAKVPQEVKDRFYKVFEQLVKDKTGQ</sequence>
<evidence type="ECO:0000313" key="2">
    <source>
        <dbReference type="Proteomes" id="UP000270219"/>
    </source>
</evidence>
<reference evidence="1 2" key="1">
    <citation type="submission" date="2018-10" db="EMBL/GenBank/DDBJ databases">
        <title>Oceanobacillus sp. YLB-02 draft genome.</title>
        <authorList>
            <person name="Yu L."/>
        </authorList>
    </citation>
    <scope>NUCLEOTIDE SEQUENCE [LARGE SCALE GENOMIC DNA]</scope>
    <source>
        <strain evidence="1 2">YLB-02</strain>
    </source>
</reference>
<dbReference type="Proteomes" id="UP000270219">
    <property type="component" value="Unassembled WGS sequence"/>
</dbReference>
<evidence type="ECO:0000313" key="1">
    <source>
        <dbReference type="EMBL" id="RLL45486.1"/>
    </source>
</evidence>
<dbReference type="RefSeq" id="WP_121523077.1">
    <property type="nucleotide sequence ID" value="NZ_RCHR01000003.1"/>
</dbReference>